<dbReference type="InterPro" id="IPR051545">
    <property type="entry name" value="NAD(P)H_dehydrogenase_qn"/>
</dbReference>
<evidence type="ECO:0000313" key="4">
    <source>
        <dbReference type="EMBL" id="MFD1707593.1"/>
    </source>
</evidence>
<dbReference type="InterPro" id="IPR003680">
    <property type="entry name" value="Flavodoxin_fold"/>
</dbReference>
<dbReference type="PANTHER" id="PTHR10204">
    <property type="entry name" value="NAD P H OXIDOREDUCTASE-RELATED"/>
    <property type="match status" value="1"/>
</dbReference>
<dbReference type="PANTHER" id="PTHR10204:SF34">
    <property type="entry name" value="NAD(P)H DEHYDROGENASE [QUINONE] 1 ISOFORM 1"/>
    <property type="match status" value="1"/>
</dbReference>
<evidence type="ECO:0000259" key="3">
    <source>
        <dbReference type="Pfam" id="PF02525"/>
    </source>
</evidence>
<evidence type="ECO:0000256" key="1">
    <source>
        <dbReference type="ARBA" id="ARBA00006252"/>
    </source>
</evidence>
<dbReference type="Pfam" id="PF02525">
    <property type="entry name" value="Flavodoxin_2"/>
    <property type="match status" value="1"/>
</dbReference>
<evidence type="ECO:0000256" key="2">
    <source>
        <dbReference type="ARBA" id="ARBA00023002"/>
    </source>
</evidence>
<dbReference type="SUPFAM" id="SSF52218">
    <property type="entry name" value="Flavoproteins"/>
    <property type="match status" value="1"/>
</dbReference>
<name>A0ABW4KMZ6_9BACI</name>
<organism evidence="4 5">
    <name type="scientific">Siminovitchia sediminis</name>
    <dbReference type="NCBI Taxonomy" id="1274353"/>
    <lineage>
        <taxon>Bacteria</taxon>
        <taxon>Bacillati</taxon>
        <taxon>Bacillota</taxon>
        <taxon>Bacilli</taxon>
        <taxon>Bacillales</taxon>
        <taxon>Bacillaceae</taxon>
        <taxon>Siminovitchia</taxon>
    </lineage>
</organism>
<proteinExistence type="inferred from homology"/>
<comment type="caution">
    <text evidence="4">The sequence shown here is derived from an EMBL/GenBank/DDBJ whole genome shotgun (WGS) entry which is preliminary data.</text>
</comment>
<dbReference type="NCBIfam" id="NF007280">
    <property type="entry name" value="PRK09739.1"/>
    <property type="match status" value="1"/>
</dbReference>
<keyword evidence="2 4" id="KW-0560">Oxidoreductase</keyword>
<evidence type="ECO:0000313" key="5">
    <source>
        <dbReference type="Proteomes" id="UP001597301"/>
    </source>
</evidence>
<reference evidence="5" key="1">
    <citation type="journal article" date="2019" name="Int. J. Syst. Evol. Microbiol.">
        <title>The Global Catalogue of Microorganisms (GCM) 10K type strain sequencing project: providing services to taxonomists for standard genome sequencing and annotation.</title>
        <authorList>
            <consortium name="The Broad Institute Genomics Platform"/>
            <consortium name="The Broad Institute Genome Sequencing Center for Infectious Disease"/>
            <person name="Wu L."/>
            <person name="Ma J."/>
        </authorList>
    </citation>
    <scope>NUCLEOTIDE SEQUENCE [LARGE SCALE GENOMIC DNA]</scope>
    <source>
        <strain evidence="5">CGMCC 1.12295</strain>
    </source>
</reference>
<protein>
    <submittedName>
        <fullName evidence="4">NAD(P)H oxidoreductase</fullName>
        <ecNumber evidence="4">1.6.99.-</ecNumber>
    </submittedName>
</protein>
<keyword evidence="5" id="KW-1185">Reference proteome</keyword>
<dbReference type="Gene3D" id="3.40.50.360">
    <property type="match status" value="1"/>
</dbReference>
<dbReference type="GO" id="GO:0016491">
    <property type="term" value="F:oxidoreductase activity"/>
    <property type="evidence" value="ECO:0007669"/>
    <property type="project" value="UniProtKB-KW"/>
</dbReference>
<dbReference type="EMBL" id="JBHUEO010000037">
    <property type="protein sequence ID" value="MFD1707593.1"/>
    <property type="molecule type" value="Genomic_DNA"/>
</dbReference>
<dbReference type="EC" id="1.6.99.-" evidence="4"/>
<accession>A0ABW4KMZ6</accession>
<dbReference type="InterPro" id="IPR029039">
    <property type="entry name" value="Flavoprotein-like_sf"/>
</dbReference>
<comment type="similarity">
    <text evidence="1">Belongs to the NAD(P)H dehydrogenase (quinone) family.</text>
</comment>
<dbReference type="Proteomes" id="UP001597301">
    <property type="component" value="Unassembled WGS sequence"/>
</dbReference>
<sequence length="197" mass="23035">MKLLVVTSHPRPDSLTANIAKRFTAGLSEAGHEYEVADLYAEKFNPLLFPEDEPDWDHPNKIYSEEVIREMKRIEASEALVFIFPVWWYSLPAILKGYIDRVWNYGFAYGPTKLPVQKIRWIAMVGFSEEQFKKRDYDRMMEHHLNIGLADYCGVKDSIVHFMYNTLGEFERNAEEEKEKYFAGLLDKAYQLGAYFG</sequence>
<gene>
    <name evidence="4" type="ORF">ACFSCZ_12750</name>
</gene>
<dbReference type="RefSeq" id="WP_380774308.1">
    <property type="nucleotide sequence ID" value="NZ_JBHUEO010000037.1"/>
</dbReference>
<feature type="domain" description="Flavodoxin-like fold" evidence="3">
    <location>
        <begin position="1"/>
        <end position="181"/>
    </location>
</feature>